<evidence type="ECO:0000313" key="2">
    <source>
        <dbReference type="Proteomes" id="UP000254866"/>
    </source>
</evidence>
<dbReference type="AlphaFoldDB" id="A0A370TW35"/>
<sequence length="108" mass="10957">MNVIAEHIVPIAASEPPTPIPIFDPLLSAEDEGDGISLGDLVSVFVASAEPLVGEVPGEVVEGDADAGPVAALNTKPLIFADHSLANTQRGVTLSKCGSTQKGAQKSV</sequence>
<proteinExistence type="predicted"/>
<dbReference type="Proteomes" id="UP000254866">
    <property type="component" value="Unassembled WGS sequence"/>
</dbReference>
<comment type="caution">
    <text evidence="1">The sequence shown here is derived from an EMBL/GenBank/DDBJ whole genome shotgun (WGS) entry which is preliminary data.</text>
</comment>
<dbReference type="GeneID" id="43596924"/>
<dbReference type="EMBL" id="NPIC01000002">
    <property type="protein sequence ID" value="RDL39735.1"/>
    <property type="molecule type" value="Genomic_DNA"/>
</dbReference>
<gene>
    <name evidence="1" type="ORF">BP5553_04075</name>
</gene>
<dbReference type="RefSeq" id="XP_031872391.1">
    <property type="nucleotide sequence ID" value="XM_032012698.1"/>
</dbReference>
<organism evidence="1 2">
    <name type="scientific">Venustampulla echinocandica</name>
    <dbReference type="NCBI Taxonomy" id="2656787"/>
    <lineage>
        <taxon>Eukaryota</taxon>
        <taxon>Fungi</taxon>
        <taxon>Dikarya</taxon>
        <taxon>Ascomycota</taxon>
        <taxon>Pezizomycotina</taxon>
        <taxon>Leotiomycetes</taxon>
        <taxon>Helotiales</taxon>
        <taxon>Pleuroascaceae</taxon>
        <taxon>Venustampulla</taxon>
    </lineage>
</organism>
<name>A0A370TW35_9HELO</name>
<protein>
    <submittedName>
        <fullName evidence="1">Uncharacterized protein</fullName>
    </submittedName>
</protein>
<evidence type="ECO:0000313" key="1">
    <source>
        <dbReference type="EMBL" id="RDL39735.1"/>
    </source>
</evidence>
<reference evidence="1 2" key="1">
    <citation type="journal article" date="2018" name="IMA Fungus">
        <title>IMA Genome-F 9: Draft genome sequence of Annulohypoxylon stygium, Aspergillus mulundensis, Berkeleyomyces basicola (syn. Thielaviopsis basicola), Ceratocystis smalleyi, two Cercospora beticola strains, Coleophoma cylindrospora, Fusarium fracticaudum, Phialophora cf. hyalina, and Morchella septimelata.</title>
        <authorList>
            <person name="Wingfield B.D."/>
            <person name="Bills G.F."/>
            <person name="Dong Y."/>
            <person name="Huang W."/>
            <person name="Nel W.J."/>
            <person name="Swalarsk-Parry B.S."/>
            <person name="Vaghefi N."/>
            <person name="Wilken P.M."/>
            <person name="An Z."/>
            <person name="de Beer Z.W."/>
            <person name="De Vos L."/>
            <person name="Chen L."/>
            <person name="Duong T.A."/>
            <person name="Gao Y."/>
            <person name="Hammerbacher A."/>
            <person name="Kikkert J.R."/>
            <person name="Li Y."/>
            <person name="Li H."/>
            <person name="Li K."/>
            <person name="Li Q."/>
            <person name="Liu X."/>
            <person name="Ma X."/>
            <person name="Naidoo K."/>
            <person name="Pethybridge S.J."/>
            <person name="Sun J."/>
            <person name="Steenkamp E.T."/>
            <person name="van der Nest M.A."/>
            <person name="van Wyk S."/>
            <person name="Wingfield M.J."/>
            <person name="Xiong C."/>
            <person name="Yue Q."/>
            <person name="Zhang X."/>
        </authorList>
    </citation>
    <scope>NUCLEOTIDE SEQUENCE [LARGE SCALE GENOMIC DNA]</scope>
    <source>
        <strain evidence="1 2">BP 5553</strain>
    </source>
</reference>
<keyword evidence="2" id="KW-1185">Reference proteome</keyword>
<accession>A0A370TW35</accession>